<feature type="compositionally biased region" description="Acidic residues" evidence="1">
    <location>
        <begin position="256"/>
        <end position="266"/>
    </location>
</feature>
<dbReference type="RefSeq" id="YP_009799348.1">
    <property type="nucleotide sequence ID" value="NC_047941.1"/>
</dbReference>
<evidence type="ECO:0000313" key="2">
    <source>
        <dbReference type="EMBL" id="AVI05036.1"/>
    </source>
</evidence>
<feature type="region of interest" description="Disordered" evidence="1">
    <location>
        <begin position="14"/>
        <end position="36"/>
    </location>
</feature>
<feature type="region of interest" description="Disordered" evidence="1">
    <location>
        <begin position="226"/>
        <end position="266"/>
    </location>
</feature>
<dbReference type="GeneID" id="54989833"/>
<feature type="compositionally biased region" description="Acidic residues" evidence="1">
    <location>
        <begin position="236"/>
        <end position="246"/>
    </location>
</feature>
<evidence type="ECO:0000313" key="3">
    <source>
        <dbReference type="Proteomes" id="UP000241381"/>
    </source>
</evidence>
<reference evidence="2" key="1">
    <citation type="submission" date="2018-01" db="EMBL/GenBank/DDBJ databases">
        <title>Complete genome sequence analysis of a novel Salmonella phage Spp16.</title>
        <authorList>
            <person name="Zhao F."/>
            <person name="Sun H."/>
            <person name="Ren H."/>
            <person name="Tong Y."/>
        </authorList>
    </citation>
    <scope>NUCLEOTIDE SEQUENCE [LARGE SCALE GENOMIC DNA]</scope>
</reference>
<dbReference type="Proteomes" id="UP000241381">
    <property type="component" value="Segment"/>
</dbReference>
<dbReference type="KEGG" id="vg:54989833"/>
<name>A0A2P9JZS1_9CAUD</name>
<evidence type="ECO:0000256" key="1">
    <source>
        <dbReference type="SAM" id="MobiDB-lite"/>
    </source>
</evidence>
<dbReference type="EMBL" id="MG878892">
    <property type="protein sequence ID" value="AVI05036.1"/>
    <property type="molecule type" value="Genomic_DNA"/>
</dbReference>
<keyword evidence="3" id="KW-1185">Reference proteome</keyword>
<protein>
    <submittedName>
        <fullName evidence="2">Uncharacterized protein</fullName>
    </submittedName>
</protein>
<accession>A0A2P9JZS1</accession>
<organism evidence="2 3">
    <name type="scientific">Salmonella phage vB_SpuP_Spp16</name>
    <dbReference type="NCBI Taxonomy" id="2081603"/>
    <lineage>
        <taxon>Viruses</taxon>
        <taxon>Duplodnaviria</taxon>
        <taxon>Heunggongvirae</taxon>
        <taxon>Uroviricota</taxon>
        <taxon>Caudoviricetes</taxon>
        <taxon>Autographivirales</taxon>
        <taxon>Autonotataviridae</taxon>
        <taxon>Melnykvirinae</taxon>
        <taxon>Panjvirus</taxon>
        <taxon>Panjvirus Spp16</taxon>
    </lineage>
</organism>
<proteinExistence type="predicted"/>
<sequence length="266" mass="29353">MASIEERLKARAEAAIARQGNQNDVDDSGSGEKKEYKLCPAGKTKARLVGYIEYGPQENNYGGKPQNKFVLRFAAFGAGDKYKNSDGSPIILTTKPLTVSRNSKATALKLFQSMCPKRDKGHFMELLNEVFFFNVVHNKSDKGDKPVTFANINLETIQPALKDITDDDDNIIGQKPVACEEAPEELFQLYEWDVPSKEDFEKLWPSDQKKLRSSVAFKGSALAALVGEGNPATADAPEEPEEEDEPKEPAKPTTDVDVDESDLPPL</sequence>